<feature type="transmembrane region" description="Helical" evidence="6">
    <location>
        <begin position="299"/>
        <end position="316"/>
    </location>
</feature>
<keyword evidence="2" id="KW-0813">Transport</keyword>
<comment type="caution">
    <text evidence="8">The sequence shown here is derived from an EMBL/GenBank/DDBJ whole genome shotgun (WGS) entry which is preliminary data.</text>
</comment>
<feature type="transmembrane region" description="Helical" evidence="6">
    <location>
        <begin position="179"/>
        <end position="198"/>
    </location>
</feature>
<evidence type="ECO:0000256" key="5">
    <source>
        <dbReference type="ARBA" id="ARBA00023136"/>
    </source>
</evidence>
<feature type="transmembrane region" description="Helical" evidence="6">
    <location>
        <begin position="328"/>
        <end position="346"/>
    </location>
</feature>
<sequence length="466" mass="49506">MESHNAGVLENLNDAPLSLFHLRSVIVSGMGFFTDAYDLFIIGVAMVLIKAQWAPDKYMVGLVSSTALIAAFVGAFIFGRLGDVIGRKKIYVLVAIIIGAGALASAFSPNIIWLLVARFIMGVGIGGDYPMSAVMTSEYANTKDRGKLVGMVFSMQAAGLVVGPIVAITLLASGIPDALVWRLMLGFGAIPALAVVVMRMRMPESPRYAARVKGDVAGAQSAISRIAGASSTSSAPATKVETARMSFWQFISNPKYLITLIGTAGTWFLFDYAYYGNSISMPLVLKAVAPHAAVITDEAWTLIIFAVAAVPGYILATLKMDKIGHRKLQLIGFAFMGLAFGVIGIVPHMTSMVLPFLLVFGASYFFAEFGPNTTTFVMASEVYPTSVRTTGHGISAGVAKVGAFIGVFVFPVLESTLKLSGTLLITFLFAVAGFLLTLVLPEPSQQSLEHVSGEEEMVTNPKAINA</sequence>
<evidence type="ECO:0000313" key="9">
    <source>
        <dbReference type="Proteomes" id="UP000533476"/>
    </source>
</evidence>
<evidence type="ECO:0000256" key="2">
    <source>
        <dbReference type="ARBA" id="ARBA00022448"/>
    </source>
</evidence>
<dbReference type="InterPro" id="IPR036259">
    <property type="entry name" value="MFS_trans_sf"/>
</dbReference>
<dbReference type="EMBL" id="JABBVZ010000006">
    <property type="protein sequence ID" value="NMP21349.1"/>
    <property type="molecule type" value="Genomic_DNA"/>
</dbReference>
<accession>A0A7Y0Q2N5</accession>
<gene>
    <name evidence="8" type="ORF">HIJ39_03130</name>
</gene>
<keyword evidence="4 6" id="KW-1133">Transmembrane helix</keyword>
<evidence type="ECO:0000256" key="6">
    <source>
        <dbReference type="SAM" id="Phobius"/>
    </source>
</evidence>
<comment type="subcellular location">
    <subcellularLocation>
        <location evidence="1">Cell membrane</location>
        <topology evidence="1">Multi-pass membrane protein</topology>
    </subcellularLocation>
</comment>
<dbReference type="AlphaFoldDB" id="A0A7Y0Q2N5"/>
<feature type="transmembrane region" description="Helical" evidence="6">
    <location>
        <begin position="90"/>
        <end position="107"/>
    </location>
</feature>
<dbReference type="RefSeq" id="WP_169096600.1">
    <property type="nucleotide sequence ID" value="NZ_JABBVZ010000006.1"/>
</dbReference>
<evidence type="ECO:0000256" key="4">
    <source>
        <dbReference type="ARBA" id="ARBA00022989"/>
    </source>
</evidence>
<dbReference type="PROSITE" id="PS50850">
    <property type="entry name" value="MFS"/>
    <property type="match status" value="1"/>
</dbReference>
<evidence type="ECO:0000256" key="3">
    <source>
        <dbReference type="ARBA" id="ARBA00022692"/>
    </source>
</evidence>
<proteinExistence type="predicted"/>
<evidence type="ECO:0000259" key="7">
    <source>
        <dbReference type="PROSITE" id="PS50850"/>
    </source>
</evidence>
<feature type="transmembrane region" description="Helical" evidence="6">
    <location>
        <begin position="391"/>
        <end position="413"/>
    </location>
</feature>
<feature type="transmembrane region" description="Helical" evidence="6">
    <location>
        <begin position="352"/>
        <end position="370"/>
    </location>
</feature>
<keyword evidence="5 6" id="KW-0472">Membrane</keyword>
<keyword evidence="9" id="KW-1185">Reference proteome</keyword>
<dbReference type="Pfam" id="PF00083">
    <property type="entry name" value="Sugar_tr"/>
    <property type="match status" value="1"/>
</dbReference>
<name>A0A7Y0Q2N5_9FIRM</name>
<feature type="domain" description="Major facilitator superfamily (MFS) profile" evidence="7">
    <location>
        <begin position="24"/>
        <end position="445"/>
    </location>
</feature>
<dbReference type="InterPro" id="IPR005828">
    <property type="entry name" value="MFS_sugar_transport-like"/>
</dbReference>
<keyword evidence="3 6" id="KW-0812">Transmembrane</keyword>
<dbReference type="GO" id="GO:0005886">
    <property type="term" value="C:plasma membrane"/>
    <property type="evidence" value="ECO:0007669"/>
    <property type="project" value="UniProtKB-SubCell"/>
</dbReference>
<evidence type="ECO:0000256" key="1">
    <source>
        <dbReference type="ARBA" id="ARBA00004651"/>
    </source>
</evidence>
<protein>
    <submittedName>
        <fullName evidence="8">MFS transporter</fullName>
    </submittedName>
</protein>
<reference evidence="8 9" key="1">
    <citation type="submission" date="2020-04" db="EMBL/GenBank/DDBJ databases">
        <authorList>
            <person name="Zhang R."/>
            <person name="Schippers A."/>
        </authorList>
    </citation>
    <scope>NUCLEOTIDE SEQUENCE [LARGE SCALE GENOMIC DNA]</scope>
    <source>
        <strain evidence="8 9">DSM 109850</strain>
    </source>
</reference>
<feature type="transmembrane region" description="Helical" evidence="6">
    <location>
        <begin position="36"/>
        <end position="53"/>
    </location>
</feature>
<dbReference type="SUPFAM" id="SSF103473">
    <property type="entry name" value="MFS general substrate transporter"/>
    <property type="match status" value="1"/>
</dbReference>
<dbReference type="PANTHER" id="PTHR24064">
    <property type="entry name" value="SOLUTE CARRIER FAMILY 22 MEMBER"/>
    <property type="match status" value="1"/>
</dbReference>
<dbReference type="Proteomes" id="UP000533476">
    <property type="component" value="Unassembled WGS sequence"/>
</dbReference>
<feature type="transmembrane region" description="Helical" evidence="6">
    <location>
        <begin position="59"/>
        <end position="78"/>
    </location>
</feature>
<dbReference type="InterPro" id="IPR020846">
    <property type="entry name" value="MFS_dom"/>
</dbReference>
<feature type="transmembrane region" description="Helical" evidence="6">
    <location>
        <begin position="148"/>
        <end position="173"/>
    </location>
</feature>
<dbReference type="Gene3D" id="1.20.1250.20">
    <property type="entry name" value="MFS general substrate transporter like domains"/>
    <property type="match status" value="1"/>
</dbReference>
<dbReference type="GO" id="GO:0022857">
    <property type="term" value="F:transmembrane transporter activity"/>
    <property type="evidence" value="ECO:0007669"/>
    <property type="project" value="InterPro"/>
</dbReference>
<feature type="transmembrane region" description="Helical" evidence="6">
    <location>
        <begin position="419"/>
        <end position="440"/>
    </location>
</feature>
<feature type="transmembrane region" description="Helical" evidence="6">
    <location>
        <begin position="256"/>
        <end position="275"/>
    </location>
</feature>
<organism evidence="8 9">
    <name type="scientific">Sulfobacillus harzensis</name>
    <dbReference type="NCBI Taxonomy" id="2729629"/>
    <lineage>
        <taxon>Bacteria</taxon>
        <taxon>Bacillati</taxon>
        <taxon>Bacillota</taxon>
        <taxon>Clostridia</taxon>
        <taxon>Eubacteriales</taxon>
        <taxon>Clostridiales Family XVII. Incertae Sedis</taxon>
        <taxon>Sulfobacillus</taxon>
    </lineage>
</organism>
<evidence type="ECO:0000313" key="8">
    <source>
        <dbReference type="EMBL" id="NMP21349.1"/>
    </source>
</evidence>